<dbReference type="Pfam" id="PF06912">
    <property type="entry name" value="DUF1275"/>
    <property type="match status" value="1"/>
</dbReference>
<evidence type="ECO:0000256" key="1">
    <source>
        <dbReference type="SAM" id="Phobius"/>
    </source>
</evidence>
<keyword evidence="1" id="KW-0472">Membrane</keyword>
<evidence type="ECO:0000313" key="2">
    <source>
        <dbReference type="EMBL" id="GEO00182.1"/>
    </source>
</evidence>
<dbReference type="AlphaFoldDB" id="A0A512AKE9"/>
<feature type="transmembrane region" description="Helical" evidence="1">
    <location>
        <begin position="87"/>
        <end position="104"/>
    </location>
</feature>
<feature type="transmembrane region" description="Helical" evidence="1">
    <location>
        <begin position="55"/>
        <end position="78"/>
    </location>
</feature>
<keyword evidence="1" id="KW-1133">Transmembrane helix</keyword>
<dbReference type="InterPro" id="IPR010699">
    <property type="entry name" value="DUF1275"/>
</dbReference>
<protein>
    <recommendedName>
        <fullName evidence="4">DUF1275 family protein</fullName>
    </recommendedName>
</protein>
<dbReference type="EMBL" id="BJYR01000013">
    <property type="protein sequence ID" value="GEO00182.1"/>
    <property type="molecule type" value="Genomic_DNA"/>
</dbReference>
<dbReference type="OrthoDB" id="885342at2"/>
<evidence type="ECO:0008006" key="4">
    <source>
        <dbReference type="Google" id="ProtNLM"/>
    </source>
</evidence>
<dbReference type="PANTHER" id="PTHR37314:SF4">
    <property type="entry name" value="UPF0700 TRANSMEMBRANE PROTEIN YOAK"/>
    <property type="match status" value="1"/>
</dbReference>
<dbReference type="RefSeq" id="WP_147159493.1">
    <property type="nucleotide sequence ID" value="NZ_BJYR01000013.1"/>
</dbReference>
<keyword evidence="1" id="KW-0812">Transmembrane</keyword>
<feature type="transmembrane region" description="Helical" evidence="1">
    <location>
        <begin position="162"/>
        <end position="182"/>
    </location>
</feature>
<accession>A0A512AKE9</accession>
<proteinExistence type="predicted"/>
<reference evidence="2 3" key="1">
    <citation type="submission" date="2019-07" db="EMBL/GenBank/DDBJ databases">
        <title>Whole genome shotgun sequence of Novosphingobium sediminis NBRC 106119.</title>
        <authorList>
            <person name="Hosoyama A."/>
            <person name="Uohara A."/>
            <person name="Ohji S."/>
            <person name="Ichikawa N."/>
        </authorList>
    </citation>
    <scope>NUCLEOTIDE SEQUENCE [LARGE SCALE GENOMIC DNA]</scope>
    <source>
        <strain evidence="2 3">NBRC 106119</strain>
    </source>
</reference>
<feature type="transmembrane region" description="Helical" evidence="1">
    <location>
        <begin position="189"/>
        <end position="210"/>
    </location>
</feature>
<name>A0A512AKE9_9SPHN</name>
<evidence type="ECO:0000313" key="3">
    <source>
        <dbReference type="Proteomes" id="UP000321464"/>
    </source>
</evidence>
<feature type="transmembrane region" description="Helical" evidence="1">
    <location>
        <begin position="12"/>
        <end position="35"/>
    </location>
</feature>
<gene>
    <name evidence="2" type="ORF">NSE01_20140</name>
</gene>
<dbReference type="PANTHER" id="PTHR37314">
    <property type="entry name" value="SLR0142 PROTEIN"/>
    <property type="match status" value="1"/>
</dbReference>
<comment type="caution">
    <text evidence="2">The sequence shown here is derived from an EMBL/GenBank/DDBJ whole genome shotgun (WGS) entry which is preliminary data.</text>
</comment>
<organism evidence="2 3">
    <name type="scientific">Novosphingobium sediminis</name>
    <dbReference type="NCBI Taxonomy" id="707214"/>
    <lineage>
        <taxon>Bacteria</taxon>
        <taxon>Pseudomonadati</taxon>
        <taxon>Pseudomonadota</taxon>
        <taxon>Alphaproteobacteria</taxon>
        <taxon>Sphingomonadales</taxon>
        <taxon>Sphingomonadaceae</taxon>
        <taxon>Novosphingobium</taxon>
    </lineage>
</organism>
<sequence length="212" mass="22022">MLRYDPGRRKLAIALSGLAGFVDAVGFLSANGYFVSFMSGNSTRLGVALGTSANAALLPASLIVTFLCGVTLGALVALKAGARRKPVILWLVAVLLLLGATARALGYETAMLALLVLAMGAINNTFQRGGEVTVGLTYMTGALVRLGQSLALWLAGKAEPGWIQWGLLWAGLLSGAVFGAFLQNRLPFGCLWIAAGWAATVAMVAIRLPAES</sequence>
<dbReference type="Proteomes" id="UP000321464">
    <property type="component" value="Unassembled WGS sequence"/>
</dbReference>
<keyword evidence="3" id="KW-1185">Reference proteome</keyword>